<evidence type="ECO:0000313" key="1">
    <source>
        <dbReference type="EMBL" id="KFD51062.1"/>
    </source>
</evidence>
<gene>
    <name evidence="1" type="ORF">M513_08103</name>
    <name evidence="2" type="ORF">M514_08103</name>
</gene>
<dbReference type="EMBL" id="KL363244">
    <property type="protein sequence ID" value="KFD51062.1"/>
    <property type="molecule type" value="Genomic_DNA"/>
</dbReference>
<evidence type="ECO:0000313" key="2">
    <source>
        <dbReference type="EMBL" id="KFD73276.1"/>
    </source>
</evidence>
<accession>A0A085M1G6</accession>
<evidence type="ECO:0000313" key="3">
    <source>
        <dbReference type="Proteomes" id="UP000030764"/>
    </source>
</evidence>
<proteinExistence type="predicted"/>
<name>A0A085M1G6_9BILA</name>
<dbReference type="Proteomes" id="UP000030758">
    <property type="component" value="Unassembled WGS sequence"/>
</dbReference>
<dbReference type="EMBL" id="KL367474">
    <property type="protein sequence ID" value="KFD73276.1"/>
    <property type="molecule type" value="Genomic_DNA"/>
</dbReference>
<dbReference type="Proteomes" id="UP000030764">
    <property type="component" value="Unassembled WGS sequence"/>
</dbReference>
<dbReference type="AlphaFoldDB" id="A0A085M1G6"/>
<keyword evidence="3" id="KW-1185">Reference proteome</keyword>
<organism evidence="1 3">
    <name type="scientific">Trichuris suis</name>
    <name type="common">pig whipworm</name>
    <dbReference type="NCBI Taxonomy" id="68888"/>
    <lineage>
        <taxon>Eukaryota</taxon>
        <taxon>Metazoa</taxon>
        <taxon>Ecdysozoa</taxon>
        <taxon>Nematoda</taxon>
        <taxon>Enoplea</taxon>
        <taxon>Dorylaimia</taxon>
        <taxon>Trichinellida</taxon>
        <taxon>Trichuridae</taxon>
        <taxon>Trichuris</taxon>
    </lineage>
</organism>
<reference evidence="1 3" key="1">
    <citation type="journal article" date="2014" name="Nat. Genet.">
        <title>Genome and transcriptome of the porcine whipworm Trichuris suis.</title>
        <authorList>
            <person name="Jex A.R."/>
            <person name="Nejsum P."/>
            <person name="Schwarz E.M."/>
            <person name="Hu L."/>
            <person name="Young N.D."/>
            <person name="Hall R.S."/>
            <person name="Korhonen P.K."/>
            <person name="Liao S."/>
            <person name="Thamsborg S."/>
            <person name="Xia J."/>
            <person name="Xu P."/>
            <person name="Wang S."/>
            <person name="Scheerlinck J.P."/>
            <person name="Hofmann A."/>
            <person name="Sternberg P.W."/>
            <person name="Wang J."/>
            <person name="Gasser R.B."/>
        </authorList>
    </citation>
    <scope>NUCLEOTIDE SEQUENCE [LARGE SCALE GENOMIC DNA]</scope>
    <source>
        <strain evidence="2">DCEP-RM93F</strain>
        <strain evidence="1">DCEP-RM93M</strain>
    </source>
</reference>
<sequence>MPPGSAGARRRARRGRRFANFRDTTPSLNLKQPTLLELLCKFSRGVTLFKFENVHLWRRYANFRGDAEFEKLIIKQRWLSVDLLLRSEPQTLFV</sequence>
<protein>
    <submittedName>
        <fullName evidence="1">Uncharacterized protein</fullName>
    </submittedName>
</protein>